<name>A0AA39WHM9_9PEZI</name>
<feature type="region of interest" description="Disordered" evidence="1">
    <location>
        <begin position="528"/>
        <end position="561"/>
    </location>
</feature>
<accession>A0AA39WHM9</accession>
<proteinExistence type="predicted"/>
<reference evidence="2" key="1">
    <citation type="submission" date="2023-06" db="EMBL/GenBank/DDBJ databases">
        <title>Genome-scale phylogeny and comparative genomics of the fungal order Sordariales.</title>
        <authorList>
            <consortium name="Lawrence Berkeley National Laboratory"/>
            <person name="Hensen N."/>
            <person name="Bonometti L."/>
            <person name="Westerberg I."/>
            <person name="Brannstrom I.O."/>
            <person name="Guillou S."/>
            <person name="Cros-Aarteil S."/>
            <person name="Calhoun S."/>
            <person name="Haridas S."/>
            <person name="Kuo A."/>
            <person name="Mondo S."/>
            <person name="Pangilinan J."/>
            <person name="Riley R."/>
            <person name="LaButti K."/>
            <person name="Andreopoulos B."/>
            <person name="Lipzen A."/>
            <person name="Chen C."/>
            <person name="Yanf M."/>
            <person name="Daum C."/>
            <person name="Ng V."/>
            <person name="Clum A."/>
            <person name="Steindorff A."/>
            <person name="Ohm R."/>
            <person name="Martin F."/>
            <person name="Silar P."/>
            <person name="Natvig D."/>
            <person name="Lalanne C."/>
            <person name="Gautier V."/>
            <person name="Ament-velasquez S.L."/>
            <person name="Kruys A."/>
            <person name="Hutchinson M.I."/>
            <person name="Powell A.J."/>
            <person name="Barry K."/>
            <person name="Miller A.N."/>
            <person name="Grigoriev I.V."/>
            <person name="Debuchy R."/>
            <person name="Gladieux P."/>
            <person name="Thoren M.H."/>
            <person name="Johannesson H."/>
        </authorList>
    </citation>
    <scope>NUCLEOTIDE SEQUENCE</scope>
    <source>
        <strain evidence="2">SMH3391-2</strain>
    </source>
</reference>
<keyword evidence="3" id="KW-1185">Reference proteome</keyword>
<evidence type="ECO:0000256" key="1">
    <source>
        <dbReference type="SAM" id="MobiDB-lite"/>
    </source>
</evidence>
<evidence type="ECO:0000313" key="2">
    <source>
        <dbReference type="EMBL" id="KAK0615583.1"/>
    </source>
</evidence>
<protein>
    <submittedName>
        <fullName evidence="2">Uncharacterized protein</fullName>
    </submittedName>
</protein>
<sequence>MAPPNGAPAKPAKTTARRTASKPVVPVLPLNYPQRPVQKKQSFSPPASSPLAQSQPGRQTTEESSHRVYSKIGRRPQDEDGATLAPPVQAPAEPASPPPVALPTEKPSDTPTATTALLDHPVASPTPTRPSGPPARSFNIPTTFGHASEPTAGPAPIFQPIMVNRPPFHQPHISNGSLMFGWNHDSNASSPAPHPAGAFPPPGLVPYPAATIPATAMDGYGRPVLVSPILDGYPPTVLSQHGPPTPHSFHGSQSSIQADEHTFNHYSTMIGHGGYSADPVIPPMRSHMNSAMHVSASATSGYQNTRDQDELLSFVRHGISDNTFNDCFLEVRFPENPQQRDHHSEYGQQHKGFRIPAHRFILSRSSTLARAMKTQGTARNGAIYLTLYDEYMRPDVFWHSIRSLYGWPLGVGGILPTDVPLQNIQDDFKLTLSYIATGQYLQLGWVHSIAMQRASHMLFWETIELALKFVLPRMMVSPSPRDDEFRVSELLEEIMSFIVHNFPQDFVLDVNEGDWGFSRLPAVVPRHHSPNAPTIANGTSGSPHNNQSPKAQAQMPHNPRLSSNPRFSQIQFGDISPPTTNGHGSAARSHRQPSINETIFSRILLNLPFELLKRILEHPQLTGDLNSSSRLSLIAEIIAERESRRLQSLEKGNPQLMGFQEALDKAAGPLLVGQMGDFMVNNMGFKEEVFPGDLPYLTRVWTRGSMSTAGA</sequence>
<dbReference type="EMBL" id="JAULSR010000006">
    <property type="protein sequence ID" value="KAK0615583.1"/>
    <property type="molecule type" value="Genomic_DNA"/>
</dbReference>
<gene>
    <name evidence="2" type="ORF">B0T17DRAFT_496783</name>
</gene>
<organism evidence="2 3">
    <name type="scientific">Bombardia bombarda</name>
    <dbReference type="NCBI Taxonomy" id="252184"/>
    <lineage>
        <taxon>Eukaryota</taxon>
        <taxon>Fungi</taxon>
        <taxon>Dikarya</taxon>
        <taxon>Ascomycota</taxon>
        <taxon>Pezizomycotina</taxon>
        <taxon>Sordariomycetes</taxon>
        <taxon>Sordariomycetidae</taxon>
        <taxon>Sordariales</taxon>
        <taxon>Lasiosphaeriaceae</taxon>
        <taxon>Bombardia</taxon>
    </lineage>
</organism>
<comment type="caution">
    <text evidence="2">The sequence shown here is derived from an EMBL/GenBank/DDBJ whole genome shotgun (WGS) entry which is preliminary data.</text>
</comment>
<dbReference type="Proteomes" id="UP001174934">
    <property type="component" value="Unassembled WGS sequence"/>
</dbReference>
<feature type="region of interest" description="Disordered" evidence="1">
    <location>
        <begin position="1"/>
        <end position="150"/>
    </location>
</feature>
<dbReference type="AlphaFoldDB" id="A0AA39WHM9"/>
<feature type="compositionally biased region" description="Polar residues" evidence="1">
    <location>
        <begin position="531"/>
        <end position="551"/>
    </location>
</feature>
<feature type="compositionally biased region" description="Low complexity" evidence="1">
    <location>
        <begin position="41"/>
        <end position="56"/>
    </location>
</feature>
<evidence type="ECO:0000313" key="3">
    <source>
        <dbReference type="Proteomes" id="UP001174934"/>
    </source>
</evidence>